<reference evidence="1 2" key="1">
    <citation type="journal article" date="2016" name="Nat. Commun.">
        <title>Thousands of microbial genomes shed light on interconnected biogeochemical processes in an aquifer system.</title>
        <authorList>
            <person name="Anantharaman K."/>
            <person name="Brown C.T."/>
            <person name="Hug L.A."/>
            <person name="Sharon I."/>
            <person name="Castelle C.J."/>
            <person name="Probst A.J."/>
            <person name="Thomas B.C."/>
            <person name="Singh A."/>
            <person name="Wilkins M.J."/>
            <person name="Karaoz U."/>
            <person name="Brodie E.L."/>
            <person name="Williams K.H."/>
            <person name="Hubbard S.S."/>
            <person name="Banfield J.F."/>
        </authorList>
    </citation>
    <scope>NUCLEOTIDE SEQUENCE [LARGE SCALE GENOMIC DNA]</scope>
</reference>
<dbReference type="EMBL" id="MHQT01000027">
    <property type="protein sequence ID" value="OHA09348.1"/>
    <property type="molecule type" value="Genomic_DNA"/>
</dbReference>
<comment type="caution">
    <text evidence="1">The sequence shown here is derived from an EMBL/GenBank/DDBJ whole genome shotgun (WGS) entry which is preliminary data.</text>
</comment>
<sequence length="118" mass="13489">MPMRCLIWRREGLITAQELCEVQEFGRILHHFQVISALVLELLPGADIVALKTYCWKRDLGIEGDNEYEKTQNGKEARPMACTHKCPECNETWQDDCILKAVTKTCPKCRKGPKPSGR</sequence>
<evidence type="ECO:0000313" key="1">
    <source>
        <dbReference type="EMBL" id="OHA09348.1"/>
    </source>
</evidence>
<gene>
    <name evidence="1" type="ORF">A3A44_03530</name>
</gene>
<organism evidence="1 2">
    <name type="scientific">Candidatus Sungbacteria bacterium RIFCSPLOWO2_01_FULL_60_25</name>
    <dbReference type="NCBI Taxonomy" id="1802281"/>
    <lineage>
        <taxon>Bacteria</taxon>
        <taxon>Candidatus Sungiibacteriota</taxon>
    </lineage>
</organism>
<accession>A0A1G2LCK5</accession>
<protein>
    <submittedName>
        <fullName evidence="1">Uncharacterized protein</fullName>
    </submittedName>
</protein>
<evidence type="ECO:0000313" key="2">
    <source>
        <dbReference type="Proteomes" id="UP000178977"/>
    </source>
</evidence>
<dbReference type="AlphaFoldDB" id="A0A1G2LCK5"/>
<name>A0A1G2LCK5_9BACT</name>
<dbReference type="Proteomes" id="UP000178977">
    <property type="component" value="Unassembled WGS sequence"/>
</dbReference>
<proteinExistence type="predicted"/>